<comment type="caution">
    <text evidence="2">The sequence shown here is derived from an EMBL/GenBank/DDBJ whole genome shotgun (WGS) entry which is preliminary data.</text>
</comment>
<name>A0ABS6EXY8_9CLOT</name>
<sequence>MKKIVLIGAGGHCKVIIDIIKSVDEYEIVGITDKVAKENILSIPIIGDDSILKKLYDEGVQYAFISIGAIRDMSIRNSIYKKLKDIGFIIPVLIHKTAIVSTYSYIEEGTCIMAGAIVNIGANVGKNCIINTGSIVDHDCKIAQNTHISPNVAIAGGVSIGFNTHIGIGSSVIQGIRIGNNVTVGAGAVVVNDVEDNSIVVGIPAKVVKVKK</sequence>
<dbReference type="InterPro" id="IPR050179">
    <property type="entry name" value="Trans_hexapeptide_repeat"/>
</dbReference>
<dbReference type="PANTHER" id="PTHR43300">
    <property type="entry name" value="ACETYLTRANSFERASE"/>
    <property type="match status" value="1"/>
</dbReference>
<keyword evidence="3" id="KW-1185">Reference proteome</keyword>
<proteinExistence type="predicted"/>
<accession>A0ABS6EXY8</accession>
<dbReference type="RefSeq" id="WP_216456125.1">
    <property type="nucleotide sequence ID" value="NZ_JAHLQL010000001.1"/>
</dbReference>
<dbReference type="EMBL" id="JAHLQL010000001">
    <property type="protein sequence ID" value="MBU5591091.1"/>
    <property type="molecule type" value="Genomic_DNA"/>
</dbReference>
<dbReference type="InterPro" id="IPR020019">
    <property type="entry name" value="AcTrfase_PglD-like"/>
</dbReference>
<dbReference type="PROSITE" id="PS00101">
    <property type="entry name" value="HEXAPEP_TRANSFERASES"/>
    <property type="match status" value="1"/>
</dbReference>
<dbReference type="CDD" id="cd03360">
    <property type="entry name" value="LbH_AT_putative"/>
    <property type="match status" value="1"/>
</dbReference>
<dbReference type="InterPro" id="IPR041561">
    <property type="entry name" value="PglD_N"/>
</dbReference>
<dbReference type="PANTHER" id="PTHR43300:SF7">
    <property type="entry name" value="UDP-N-ACETYLBACILLOSAMINE N-ACETYLTRANSFERASE"/>
    <property type="match status" value="1"/>
</dbReference>
<organism evidence="2 3">
    <name type="scientific">Clostridium simiarum</name>
    <dbReference type="NCBI Taxonomy" id="2841506"/>
    <lineage>
        <taxon>Bacteria</taxon>
        <taxon>Bacillati</taxon>
        <taxon>Bacillota</taxon>
        <taxon>Clostridia</taxon>
        <taxon>Eubacteriales</taxon>
        <taxon>Clostridiaceae</taxon>
        <taxon>Clostridium</taxon>
    </lineage>
</organism>
<evidence type="ECO:0000313" key="2">
    <source>
        <dbReference type="EMBL" id="MBU5591091.1"/>
    </source>
</evidence>
<dbReference type="Pfam" id="PF17836">
    <property type="entry name" value="PglD_N"/>
    <property type="match status" value="1"/>
</dbReference>
<feature type="domain" description="PglD N-terminal" evidence="1">
    <location>
        <begin position="3"/>
        <end position="83"/>
    </location>
</feature>
<dbReference type="InterPro" id="IPR018357">
    <property type="entry name" value="Hexapep_transf_CS"/>
</dbReference>
<evidence type="ECO:0000259" key="1">
    <source>
        <dbReference type="Pfam" id="PF17836"/>
    </source>
</evidence>
<dbReference type="NCBIfam" id="TIGR03570">
    <property type="entry name" value="NeuD_NnaD"/>
    <property type="match status" value="1"/>
</dbReference>
<gene>
    <name evidence="2" type="ORF">KQI89_04885</name>
</gene>
<reference evidence="2 3" key="1">
    <citation type="submission" date="2021-06" db="EMBL/GenBank/DDBJ databases">
        <authorList>
            <person name="Sun Q."/>
            <person name="Li D."/>
        </authorList>
    </citation>
    <scope>NUCLEOTIDE SEQUENCE [LARGE SCALE GENOMIC DNA]</scope>
    <source>
        <strain evidence="2 3">MSJ-4</strain>
    </source>
</reference>
<dbReference type="Proteomes" id="UP000736583">
    <property type="component" value="Unassembled WGS sequence"/>
</dbReference>
<evidence type="ECO:0000313" key="3">
    <source>
        <dbReference type="Proteomes" id="UP000736583"/>
    </source>
</evidence>
<protein>
    <submittedName>
        <fullName evidence="2">Acetyltransferase</fullName>
    </submittedName>
</protein>